<dbReference type="EMBL" id="CP133615">
    <property type="protein sequence ID" value="WMV24755.1"/>
    <property type="molecule type" value="Genomic_DNA"/>
</dbReference>
<dbReference type="SUPFAM" id="SSF56672">
    <property type="entry name" value="DNA/RNA polymerases"/>
    <property type="match status" value="1"/>
</dbReference>
<dbReference type="Pfam" id="PF17919">
    <property type="entry name" value="RT_RNaseH_2"/>
    <property type="match status" value="1"/>
</dbReference>
<sequence length="452" mass="51618">MSNVPGMKDSPITLIGNRISHAEEDGQAVLRSLHGDIIEVKIIAYSSRQLKVHEKNYLTHDLKANIVADALSRLSMGSVALIEEERKEVAKDIHRLALLGVRLMRILDGGVMVKNLHWTTYLVEDYAKLYNNEIVRLHVVPLSIISDRGRAYHSELRGQDQQLFAKFSKWEFRLRSIAFLGHIVSSKGLEAKFVWSEDREKSFQELKDILTSHLVLTLTEGTDAFAVYCDASRVGLGCVLMKNVKVCPTKCPTRDSTKGGVMVHNGSESFFVVDLKPKLGLDPTLVEMKEAVLKKSVGAFSQQGDGVLRYQGRLCVPNVNFLREEILEEAHSSWYSIHSRATKMYRELWEVHWWNGMKKYIAGFVAKYPNCQQVYVKQHRSGSLSQDISFPIWKWEYVNMEFIVDFPRTRSQHDSIWVIVDRMKKSLTSFPSRRCRSPVGWFEVGEIALIGL</sequence>
<organism evidence="3 4">
    <name type="scientific">Solanum verrucosum</name>
    <dbReference type="NCBI Taxonomy" id="315347"/>
    <lineage>
        <taxon>Eukaryota</taxon>
        <taxon>Viridiplantae</taxon>
        <taxon>Streptophyta</taxon>
        <taxon>Embryophyta</taxon>
        <taxon>Tracheophyta</taxon>
        <taxon>Spermatophyta</taxon>
        <taxon>Magnoliopsida</taxon>
        <taxon>eudicotyledons</taxon>
        <taxon>Gunneridae</taxon>
        <taxon>Pentapetalae</taxon>
        <taxon>asterids</taxon>
        <taxon>lamiids</taxon>
        <taxon>Solanales</taxon>
        <taxon>Solanaceae</taxon>
        <taxon>Solanoideae</taxon>
        <taxon>Solaneae</taxon>
        <taxon>Solanum</taxon>
    </lineage>
</organism>
<dbReference type="Gene3D" id="1.10.340.70">
    <property type="match status" value="1"/>
</dbReference>
<dbReference type="InterPro" id="IPR043502">
    <property type="entry name" value="DNA/RNA_pol_sf"/>
</dbReference>
<accession>A0AAF0QLT9</accession>
<dbReference type="InterPro" id="IPR041577">
    <property type="entry name" value="RT_RNaseH_2"/>
</dbReference>
<reference evidence="3" key="1">
    <citation type="submission" date="2023-08" db="EMBL/GenBank/DDBJ databases">
        <title>A de novo genome assembly of Solanum verrucosum Schlechtendal, a Mexican diploid species geographically isolated from the other diploid A-genome species in potato relatives.</title>
        <authorList>
            <person name="Hosaka K."/>
        </authorList>
    </citation>
    <scope>NUCLEOTIDE SEQUENCE</scope>
    <source>
        <tissue evidence="3">Young leaves</tissue>
    </source>
</reference>
<dbReference type="Pfam" id="PF17921">
    <property type="entry name" value="Integrase_H2C2"/>
    <property type="match status" value="1"/>
</dbReference>
<dbReference type="Proteomes" id="UP001234989">
    <property type="component" value="Chromosome 4"/>
</dbReference>
<evidence type="ECO:0000313" key="3">
    <source>
        <dbReference type="EMBL" id="WMV24755.1"/>
    </source>
</evidence>
<dbReference type="PANTHER" id="PTHR45835:SF91">
    <property type="entry name" value="RETROTRANSPOSON, TY3-GYPSY SUBCLASS-LIKE PROTEIN"/>
    <property type="match status" value="1"/>
</dbReference>
<dbReference type="InterPro" id="IPR041588">
    <property type="entry name" value="Integrase_H2C2"/>
</dbReference>
<evidence type="ECO:0000259" key="1">
    <source>
        <dbReference type="Pfam" id="PF17919"/>
    </source>
</evidence>
<protein>
    <submittedName>
        <fullName evidence="3">Uncharacterized protein</fullName>
    </submittedName>
</protein>
<name>A0AAF0QLT9_SOLVR</name>
<dbReference type="PANTHER" id="PTHR45835">
    <property type="entry name" value="YALI0A06105P"/>
    <property type="match status" value="1"/>
</dbReference>
<feature type="domain" description="Reverse transcriptase/retrotransposon-derived protein RNase H-like" evidence="1">
    <location>
        <begin position="195"/>
        <end position="243"/>
    </location>
</feature>
<gene>
    <name evidence="3" type="ORF">MTR67_018140</name>
</gene>
<dbReference type="AlphaFoldDB" id="A0AAF0QLT9"/>
<keyword evidence="4" id="KW-1185">Reference proteome</keyword>
<evidence type="ECO:0000313" key="4">
    <source>
        <dbReference type="Proteomes" id="UP001234989"/>
    </source>
</evidence>
<proteinExistence type="predicted"/>
<evidence type="ECO:0000259" key="2">
    <source>
        <dbReference type="Pfam" id="PF17921"/>
    </source>
</evidence>
<feature type="domain" description="Integrase zinc-binding" evidence="2">
    <location>
        <begin position="322"/>
        <end position="373"/>
    </location>
</feature>